<reference evidence="3" key="1">
    <citation type="journal article" date="2015" name="Nature">
        <title>Complex archaea that bridge the gap between prokaryotes and eukaryotes.</title>
        <authorList>
            <person name="Spang A."/>
            <person name="Saw J.H."/>
            <person name="Jorgensen S.L."/>
            <person name="Zaremba-Niedzwiedzka K."/>
            <person name="Martijn J."/>
            <person name="Lind A.E."/>
            <person name="van Eijk R."/>
            <person name="Schleper C."/>
            <person name="Guy L."/>
            <person name="Ettema T.J."/>
        </authorList>
    </citation>
    <scope>NUCLEOTIDE SEQUENCE</scope>
</reference>
<dbReference type="Pfam" id="PF03993">
    <property type="entry name" value="DUF349"/>
    <property type="match status" value="2"/>
</dbReference>
<feature type="coiled-coil region" evidence="1">
    <location>
        <begin position="337"/>
        <end position="364"/>
    </location>
</feature>
<gene>
    <name evidence="3" type="ORF">LCGC14_0837250</name>
</gene>
<evidence type="ECO:0000313" key="3">
    <source>
        <dbReference type="EMBL" id="KKN30117.1"/>
    </source>
</evidence>
<protein>
    <recommendedName>
        <fullName evidence="4">DUF349 domain-containing protein</fullName>
    </recommendedName>
</protein>
<evidence type="ECO:0008006" key="4">
    <source>
        <dbReference type="Google" id="ProtNLM"/>
    </source>
</evidence>
<organism evidence="3">
    <name type="scientific">marine sediment metagenome</name>
    <dbReference type="NCBI Taxonomy" id="412755"/>
    <lineage>
        <taxon>unclassified sequences</taxon>
        <taxon>metagenomes</taxon>
        <taxon>ecological metagenomes</taxon>
    </lineage>
</organism>
<name>A0A0F9PZG1_9ZZZZ</name>
<sequence length="822" mass="93181">MAAFLQKLFKSRKPTAQDRKAADRATQPVAAPPVDKHAELREEQLQALRTTPTQEIAARLTIEGLTSEIRLRAAGELQDMALLQQVQKLAKGRDKGVYQVVRQKLQVIREEQASRDVISETVATLIKNVSDQAKSDDTKLYGARLDTLLNHWATVEPSATSDQLNEFLRAVHICRERLADMQAAQADEKRQREQQTQRSETLSMMSQTLEELRHQPSEVLASLASLDALQKTQENRWLEATRNTQVEKQQQKAYEASMMTLRLYIGAIRQIGLGKELLLTLSNALEREEVSQEHREQALALLKEIDWPQDFPVPDLLTPAFKLAEKPKVPVNTNNDVNQQQASADSLNAILNQLEAALESKQLKESRQLLKTAQHGYKTLDHRHAKAFQARIQLLTGQLRELSDWQGFATEPKQVALCEQMEHLAEQPIEPETKSERIKDLQKEWRELGGSSDRTLWSRFKQASDKAYEPCKVYFKAKSGLKQANLEKRKTICAELEHFVNGADWNTIDWKAVDRIVQTARQEWKSAWPIEFRDNRQVQKQFDELLKKLEAPIDQERQKNEARKQAIVEQAQSLSEYEPLQEAMNKAKALQSDWKAVGITRHREDRKLWQAFRKACDEVFARRDTERSEQRQATEEADTAAEAVLLQVATVDSDQDLQTLEQAFASLRSLDGAHVSAVIKERIQREKHKLDQAVSEQKLKAGISEWQALVLARTEGKDSADSALPGKWAVLAQSVGELTDQERVIRAEILAGGSSPEADQRKRMEIQVQRLAEGIGSTEQSDNVLQSIEALVASWCMQPNDQPADPSLAHRLNNALGNLLTP</sequence>
<dbReference type="AlphaFoldDB" id="A0A0F9PZG1"/>
<proteinExistence type="predicted"/>
<accession>A0A0F9PZG1</accession>
<feature type="region of interest" description="Disordered" evidence="2">
    <location>
        <begin position="10"/>
        <end position="37"/>
    </location>
</feature>
<keyword evidence="1" id="KW-0175">Coiled coil</keyword>
<dbReference type="InterPro" id="IPR007139">
    <property type="entry name" value="DUF349"/>
</dbReference>
<comment type="caution">
    <text evidence="3">The sequence shown here is derived from an EMBL/GenBank/DDBJ whole genome shotgun (WGS) entry which is preliminary data.</text>
</comment>
<dbReference type="EMBL" id="LAZR01002433">
    <property type="protein sequence ID" value="KKN30117.1"/>
    <property type="molecule type" value="Genomic_DNA"/>
</dbReference>
<evidence type="ECO:0000256" key="2">
    <source>
        <dbReference type="SAM" id="MobiDB-lite"/>
    </source>
</evidence>
<evidence type="ECO:0000256" key="1">
    <source>
        <dbReference type="SAM" id="Coils"/>
    </source>
</evidence>